<keyword evidence="1" id="KW-1133">Transmembrane helix</keyword>
<reference evidence="2 3" key="1">
    <citation type="submission" date="2024-07" db="EMBL/GenBank/DDBJ databases">
        <title>Section-level genome sequencing and comparative genomics of Aspergillus sections Usti and Cavernicolus.</title>
        <authorList>
            <consortium name="Lawrence Berkeley National Laboratory"/>
            <person name="Nybo J.L."/>
            <person name="Vesth T.C."/>
            <person name="Theobald S."/>
            <person name="Frisvad J.C."/>
            <person name="Larsen T.O."/>
            <person name="Kjaerboelling I."/>
            <person name="Rothschild-Mancinelli K."/>
            <person name="Lyhne E.K."/>
            <person name="Kogle M.E."/>
            <person name="Barry K."/>
            <person name="Clum A."/>
            <person name="Na H."/>
            <person name="Ledsgaard L."/>
            <person name="Lin J."/>
            <person name="Lipzen A."/>
            <person name="Kuo A."/>
            <person name="Riley R."/>
            <person name="Mondo S."/>
            <person name="Labutti K."/>
            <person name="Haridas S."/>
            <person name="Pangalinan J."/>
            <person name="Salamov A.A."/>
            <person name="Simmons B.A."/>
            <person name="Magnuson J.K."/>
            <person name="Chen J."/>
            <person name="Drula E."/>
            <person name="Henrissat B."/>
            <person name="Wiebenga A."/>
            <person name="Lubbers R.J."/>
            <person name="Gomes A.C."/>
            <person name="Makela M.R."/>
            <person name="Stajich J."/>
            <person name="Grigoriev I.V."/>
            <person name="Mortensen U.H."/>
            <person name="De Vries R.P."/>
            <person name="Baker S.E."/>
            <person name="Andersen M.R."/>
        </authorList>
    </citation>
    <scope>NUCLEOTIDE SEQUENCE [LARGE SCALE GENOMIC DNA]</scope>
    <source>
        <strain evidence="2 3">CBS 209.92</strain>
    </source>
</reference>
<sequence>MPSYTAFPPPSGKGILLRRFSASLIFNIPFVHNLAYLAYRLRGPTNFCSVKLHRGFI</sequence>
<organism evidence="2 3">
    <name type="scientific">Aspergillus keveii</name>
    <dbReference type="NCBI Taxonomy" id="714993"/>
    <lineage>
        <taxon>Eukaryota</taxon>
        <taxon>Fungi</taxon>
        <taxon>Dikarya</taxon>
        <taxon>Ascomycota</taxon>
        <taxon>Pezizomycotina</taxon>
        <taxon>Eurotiomycetes</taxon>
        <taxon>Eurotiomycetidae</taxon>
        <taxon>Eurotiales</taxon>
        <taxon>Aspergillaceae</taxon>
        <taxon>Aspergillus</taxon>
        <taxon>Aspergillus subgen. Nidulantes</taxon>
    </lineage>
</organism>
<keyword evidence="3" id="KW-1185">Reference proteome</keyword>
<name>A0ABR4G540_9EURO</name>
<dbReference type="EMBL" id="JBFTWV010000048">
    <property type="protein sequence ID" value="KAL2794141.1"/>
    <property type="molecule type" value="Genomic_DNA"/>
</dbReference>
<evidence type="ECO:0000256" key="1">
    <source>
        <dbReference type="SAM" id="Phobius"/>
    </source>
</evidence>
<protein>
    <submittedName>
        <fullName evidence="2">Uncharacterized protein</fullName>
    </submittedName>
</protein>
<evidence type="ECO:0000313" key="2">
    <source>
        <dbReference type="EMBL" id="KAL2794141.1"/>
    </source>
</evidence>
<feature type="transmembrane region" description="Helical" evidence="1">
    <location>
        <begin position="20"/>
        <end position="39"/>
    </location>
</feature>
<keyword evidence="1" id="KW-0812">Transmembrane</keyword>
<accession>A0ABR4G540</accession>
<evidence type="ECO:0000313" key="3">
    <source>
        <dbReference type="Proteomes" id="UP001610563"/>
    </source>
</evidence>
<keyword evidence="1" id="KW-0472">Membrane</keyword>
<comment type="caution">
    <text evidence="2">The sequence shown here is derived from an EMBL/GenBank/DDBJ whole genome shotgun (WGS) entry which is preliminary data.</text>
</comment>
<dbReference type="Proteomes" id="UP001610563">
    <property type="component" value="Unassembled WGS sequence"/>
</dbReference>
<proteinExistence type="predicted"/>
<gene>
    <name evidence="2" type="ORF">BJX66DRAFT_304496</name>
</gene>